<keyword evidence="2" id="KW-0812">Transmembrane</keyword>
<dbReference type="AlphaFoldDB" id="A0A9X2FDU6"/>
<accession>A0A9X2FDU6</accession>
<dbReference type="SUPFAM" id="SSF54523">
    <property type="entry name" value="Pili subunits"/>
    <property type="match status" value="1"/>
</dbReference>
<keyword evidence="2" id="KW-0472">Membrane</keyword>
<feature type="region of interest" description="Disordered" evidence="1">
    <location>
        <begin position="343"/>
        <end position="362"/>
    </location>
</feature>
<protein>
    <submittedName>
        <fullName evidence="4">DUF1559 domain-containing protein</fullName>
    </submittedName>
</protein>
<dbReference type="Gene3D" id="3.30.700.10">
    <property type="entry name" value="Glycoprotein, Type 4 Pilin"/>
    <property type="match status" value="1"/>
</dbReference>
<feature type="region of interest" description="Disordered" evidence="1">
    <location>
        <begin position="282"/>
        <end position="302"/>
    </location>
</feature>
<dbReference type="PANTHER" id="PTHR30093">
    <property type="entry name" value="GENERAL SECRETION PATHWAY PROTEIN G"/>
    <property type="match status" value="1"/>
</dbReference>
<organism evidence="4 5">
    <name type="scientific">Aeoliella straminimaris</name>
    <dbReference type="NCBI Taxonomy" id="2954799"/>
    <lineage>
        <taxon>Bacteria</taxon>
        <taxon>Pseudomonadati</taxon>
        <taxon>Planctomycetota</taxon>
        <taxon>Planctomycetia</taxon>
        <taxon>Pirellulales</taxon>
        <taxon>Lacipirellulaceae</taxon>
        <taxon>Aeoliella</taxon>
    </lineage>
</organism>
<feature type="compositionally biased region" description="Basic and acidic residues" evidence="1">
    <location>
        <begin position="348"/>
        <end position="362"/>
    </location>
</feature>
<comment type="caution">
    <text evidence="4">The sequence shown here is derived from an EMBL/GenBank/DDBJ whole genome shotgun (WGS) entry which is preliminary data.</text>
</comment>
<dbReference type="Proteomes" id="UP001155241">
    <property type="component" value="Unassembled WGS sequence"/>
</dbReference>
<evidence type="ECO:0000313" key="4">
    <source>
        <dbReference type="EMBL" id="MCO6046237.1"/>
    </source>
</evidence>
<dbReference type="NCBIfam" id="TIGR02532">
    <property type="entry name" value="IV_pilin_GFxxxE"/>
    <property type="match status" value="1"/>
</dbReference>
<feature type="domain" description="DUF1559" evidence="3">
    <location>
        <begin position="43"/>
        <end position="339"/>
    </location>
</feature>
<keyword evidence="2" id="KW-1133">Transmembrane helix</keyword>
<keyword evidence="5" id="KW-1185">Reference proteome</keyword>
<dbReference type="InterPro" id="IPR011453">
    <property type="entry name" value="DUF1559"/>
</dbReference>
<feature type="transmembrane region" description="Helical" evidence="2">
    <location>
        <begin position="21"/>
        <end position="42"/>
    </location>
</feature>
<evidence type="ECO:0000256" key="2">
    <source>
        <dbReference type="SAM" id="Phobius"/>
    </source>
</evidence>
<gene>
    <name evidence="4" type="ORF">NG895_20255</name>
</gene>
<name>A0A9X2FDU6_9BACT</name>
<proteinExistence type="predicted"/>
<dbReference type="Pfam" id="PF07596">
    <property type="entry name" value="SBP_bac_10"/>
    <property type="match status" value="1"/>
</dbReference>
<dbReference type="PANTHER" id="PTHR30093:SF2">
    <property type="entry name" value="TYPE II SECRETION SYSTEM PROTEIN H"/>
    <property type="match status" value="1"/>
</dbReference>
<dbReference type="EMBL" id="JAMXLR010000072">
    <property type="protein sequence ID" value="MCO6046237.1"/>
    <property type="molecule type" value="Genomic_DNA"/>
</dbReference>
<dbReference type="InterPro" id="IPR045584">
    <property type="entry name" value="Pilin-like"/>
</dbReference>
<evidence type="ECO:0000256" key="1">
    <source>
        <dbReference type="SAM" id="MobiDB-lite"/>
    </source>
</evidence>
<dbReference type="RefSeq" id="WP_252854351.1">
    <property type="nucleotide sequence ID" value="NZ_JAMXLR010000072.1"/>
</dbReference>
<evidence type="ECO:0000259" key="3">
    <source>
        <dbReference type="Pfam" id="PF07596"/>
    </source>
</evidence>
<dbReference type="InterPro" id="IPR012902">
    <property type="entry name" value="N_methyl_site"/>
</dbReference>
<evidence type="ECO:0000313" key="5">
    <source>
        <dbReference type="Proteomes" id="UP001155241"/>
    </source>
</evidence>
<dbReference type="Pfam" id="PF07963">
    <property type="entry name" value="N_methyl"/>
    <property type="match status" value="1"/>
</dbReference>
<reference evidence="4" key="1">
    <citation type="submission" date="2022-06" db="EMBL/GenBank/DDBJ databases">
        <title>Aeoliella straminimaris, a novel planctomycete from sediments.</title>
        <authorList>
            <person name="Vitorino I.R."/>
            <person name="Lage O.M."/>
        </authorList>
    </citation>
    <scope>NUCLEOTIDE SEQUENCE</scope>
    <source>
        <strain evidence="4">ICT_H6.2</strain>
    </source>
</reference>
<sequence>MAIRNLERTARNSGNHRAFTLVELLVVIAIIGILIALLLPAVQAAREAARRSQCKNNLKQIALASLNHESTHKHFPAGGWGFYWVGDPDWGVGEKQPGGWVFAITPYIEEAAVAQVGQGLGNDIMSNSSPKKQAIAAQMEHPISVFICPSRRAVEAYPSGDPPIEPPLNANAPDKYAKSDYAANGGGAKVKIVQGPTAGPFCYQSYPDCGDWGWNAWQYREMWDGIVGLRRGAKLRQVTDGASNTLLAAEKFVPTNRYLDGSHVADNNSMYEGYDWDTVRWTGTQTPDDPEDEPDKMPQQDIDGSKQLYTENFGGPHSALNAAFCDGSVHTINYDVDPEAWNAVGRRNGSDTGRERLHQPID</sequence>